<dbReference type="InParanoid" id="A0A2P6NX69"/>
<sequence>MSESIRKPDIIRRQPPHAPLILTPESSNVARVGLTLDAFVHRKAQNYSRNQPRTGHTQTTSMPASDLSQELQAIDFTSLNREQKKEDAPAIALPHVLRDGYKNDDPEATTGLLEGISEEDIDVQKPTCHVKPNMLARVKAMPWDYVLSNILVSLSGAATVYGSYGIVFFGSQLARSGPWIAVTILMGLFGLFMVKTLIDELTAIFYLETVSHWGRAQKKIFWMIKFLTLVAYIQVAQYVFFLGKDKFICHPDGLQFRGLCDVPQPMWDRFSRFF</sequence>
<feature type="transmembrane region" description="Helical" evidence="2">
    <location>
        <begin position="145"/>
        <end position="167"/>
    </location>
</feature>
<feature type="transmembrane region" description="Helical" evidence="2">
    <location>
        <begin position="179"/>
        <end position="198"/>
    </location>
</feature>
<feature type="transmembrane region" description="Helical" evidence="2">
    <location>
        <begin position="219"/>
        <end position="241"/>
    </location>
</feature>
<feature type="compositionally biased region" description="Polar residues" evidence="1">
    <location>
        <begin position="45"/>
        <end position="67"/>
    </location>
</feature>
<organism evidence="3 4">
    <name type="scientific">Planoprotostelium fungivorum</name>
    <dbReference type="NCBI Taxonomy" id="1890364"/>
    <lineage>
        <taxon>Eukaryota</taxon>
        <taxon>Amoebozoa</taxon>
        <taxon>Evosea</taxon>
        <taxon>Variosea</taxon>
        <taxon>Cavosteliida</taxon>
        <taxon>Cavosteliaceae</taxon>
        <taxon>Planoprotostelium</taxon>
    </lineage>
</organism>
<evidence type="ECO:0000313" key="3">
    <source>
        <dbReference type="EMBL" id="PRP88551.1"/>
    </source>
</evidence>
<keyword evidence="2" id="KW-0472">Membrane</keyword>
<comment type="caution">
    <text evidence="3">The sequence shown here is derived from an EMBL/GenBank/DDBJ whole genome shotgun (WGS) entry which is preliminary data.</text>
</comment>
<reference evidence="3 4" key="1">
    <citation type="journal article" date="2018" name="Genome Biol. Evol.">
        <title>Multiple Roots of Fruiting Body Formation in Amoebozoa.</title>
        <authorList>
            <person name="Hillmann F."/>
            <person name="Forbes G."/>
            <person name="Novohradska S."/>
            <person name="Ferling I."/>
            <person name="Riege K."/>
            <person name="Groth M."/>
            <person name="Westermann M."/>
            <person name="Marz M."/>
            <person name="Spaller T."/>
            <person name="Winckler T."/>
            <person name="Schaap P."/>
            <person name="Glockner G."/>
        </authorList>
    </citation>
    <scope>NUCLEOTIDE SEQUENCE [LARGE SCALE GENOMIC DNA]</scope>
    <source>
        <strain evidence="3 4">Jena</strain>
    </source>
</reference>
<feature type="region of interest" description="Disordered" evidence="1">
    <location>
        <begin position="43"/>
        <end position="67"/>
    </location>
</feature>
<feature type="compositionally biased region" description="Basic and acidic residues" evidence="1">
    <location>
        <begin position="1"/>
        <end position="12"/>
    </location>
</feature>
<dbReference type="EMBL" id="MDYQ01000009">
    <property type="protein sequence ID" value="PRP88551.1"/>
    <property type="molecule type" value="Genomic_DNA"/>
</dbReference>
<dbReference type="Proteomes" id="UP000241769">
    <property type="component" value="Unassembled WGS sequence"/>
</dbReference>
<keyword evidence="2" id="KW-0812">Transmembrane</keyword>
<evidence type="ECO:0000313" key="4">
    <source>
        <dbReference type="Proteomes" id="UP000241769"/>
    </source>
</evidence>
<dbReference type="AlphaFoldDB" id="A0A2P6NX69"/>
<evidence type="ECO:0000256" key="1">
    <source>
        <dbReference type="SAM" id="MobiDB-lite"/>
    </source>
</evidence>
<name>A0A2P6NX69_9EUKA</name>
<evidence type="ECO:0000256" key="2">
    <source>
        <dbReference type="SAM" id="Phobius"/>
    </source>
</evidence>
<keyword evidence="2" id="KW-1133">Transmembrane helix</keyword>
<accession>A0A2P6NX69</accession>
<proteinExistence type="predicted"/>
<protein>
    <submittedName>
        <fullName evidence="3">Uncharacterized protein</fullName>
    </submittedName>
</protein>
<gene>
    <name evidence="3" type="ORF">PROFUN_02962</name>
</gene>
<keyword evidence="4" id="KW-1185">Reference proteome</keyword>
<feature type="region of interest" description="Disordered" evidence="1">
    <location>
        <begin position="1"/>
        <end position="24"/>
    </location>
</feature>